<keyword evidence="2" id="KW-1185">Reference proteome</keyword>
<accession>A0A482WZF2</accession>
<evidence type="ECO:0000313" key="2">
    <source>
        <dbReference type="Proteomes" id="UP000291343"/>
    </source>
</evidence>
<name>A0A482WZF2_LAOST</name>
<dbReference type="OrthoDB" id="6365737at2759"/>
<dbReference type="Proteomes" id="UP000291343">
    <property type="component" value="Unassembled WGS sequence"/>
</dbReference>
<dbReference type="InParanoid" id="A0A482WZF2"/>
<evidence type="ECO:0000313" key="1">
    <source>
        <dbReference type="EMBL" id="RZF38722.1"/>
    </source>
</evidence>
<protein>
    <submittedName>
        <fullName evidence="1">Uncharacterized protein</fullName>
    </submittedName>
</protein>
<dbReference type="EMBL" id="QKKF02021906">
    <property type="protein sequence ID" value="RZF38722.1"/>
    <property type="molecule type" value="Genomic_DNA"/>
</dbReference>
<gene>
    <name evidence="1" type="ORF">LSTR_LSTR014380</name>
</gene>
<organism evidence="1 2">
    <name type="scientific">Laodelphax striatellus</name>
    <name type="common">Small brown planthopper</name>
    <name type="synonym">Delphax striatella</name>
    <dbReference type="NCBI Taxonomy" id="195883"/>
    <lineage>
        <taxon>Eukaryota</taxon>
        <taxon>Metazoa</taxon>
        <taxon>Ecdysozoa</taxon>
        <taxon>Arthropoda</taxon>
        <taxon>Hexapoda</taxon>
        <taxon>Insecta</taxon>
        <taxon>Pterygota</taxon>
        <taxon>Neoptera</taxon>
        <taxon>Paraneoptera</taxon>
        <taxon>Hemiptera</taxon>
        <taxon>Auchenorrhyncha</taxon>
        <taxon>Fulgoroidea</taxon>
        <taxon>Delphacidae</taxon>
        <taxon>Criomorphinae</taxon>
        <taxon>Laodelphax</taxon>
    </lineage>
</organism>
<comment type="caution">
    <text evidence="1">The sequence shown here is derived from an EMBL/GenBank/DDBJ whole genome shotgun (WGS) entry which is preliminary data.</text>
</comment>
<dbReference type="AlphaFoldDB" id="A0A482WZF2"/>
<reference evidence="1 2" key="1">
    <citation type="journal article" date="2017" name="Gigascience">
        <title>Genome sequence of the small brown planthopper, Laodelphax striatellus.</title>
        <authorList>
            <person name="Zhu J."/>
            <person name="Jiang F."/>
            <person name="Wang X."/>
            <person name="Yang P."/>
            <person name="Bao Y."/>
            <person name="Zhao W."/>
            <person name="Wang W."/>
            <person name="Lu H."/>
            <person name="Wang Q."/>
            <person name="Cui N."/>
            <person name="Li J."/>
            <person name="Chen X."/>
            <person name="Luo L."/>
            <person name="Yu J."/>
            <person name="Kang L."/>
            <person name="Cui F."/>
        </authorList>
    </citation>
    <scope>NUCLEOTIDE SEQUENCE [LARGE SCALE GENOMIC DNA]</scope>
    <source>
        <strain evidence="1">Lst14</strain>
    </source>
</reference>
<proteinExistence type="predicted"/>
<sequence>MFYRMENLLGRFAESPQTLVYLVKRLSTEDCICYQPSTVIQCTACGSVTSGRVRVKCTQHPNTIFISDFDRCFHCNAPSCFLLSIPKK</sequence>